<dbReference type="Pfam" id="PF00535">
    <property type="entry name" value="Glycos_transf_2"/>
    <property type="match status" value="1"/>
</dbReference>
<organism evidence="2 3">
    <name type="scientific">Candidatus Segetimicrobium genomatis</name>
    <dbReference type="NCBI Taxonomy" id="2569760"/>
    <lineage>
        <taxon>Bacteria</taxon>
        <taxon>Bacillati</taxon>
        <taxon>Candidatus Sysuimicrobiota</taxon>
        <taxon>Candidatus Sysuimicrobiia</taxon>
        <taxon>Candidatus Sysuimicrobiales</taxon>
        <taxon>Candidatus Segetimicrobiaceae</taxon>
        <taxon>Candidatus Segetimicrobium</taxon>
    </lineage>
</organism>
<evidence type="ECO:0000259" key="1">
    <source>
        <dbReference type="Pfam" id="PF00535"/>
    </source>
</evidence>
<accession>A0A537IR57</accession>
<dbReference type="InterPro" id="IPR001173">
    <property type="entry name" value="Glyco_trans_2-like"/>
</dbReference>
<dbReference type="GO" id="GO:0016740">
    <property type="term" value="F:transferase activity"/>
    <property type="evidence" value="ECO:0007669"/>
    <property type="project" value="UniProtKB-KW"/>
</dbReference>
<reference evidence="2 3" key="1">
    <citation type="journal article" date="2019" name="Nat. Microbiol.">
        <title>Mediterranean grassland soil C-N compound turnover is dependent on rainfall and depth, and is mediated by genomically divergent microorganisms.</title>
        <authorList>
            <person name="Diamond S."/>
            <person name="Andeer P.F."/>
            <person name="Li Z."/>
            <person name="Crits-Christoph A."/>
            <person name="Burstein D."/>
            <person name="Anantharaman K."/>
            <person name="Lane K.R."/>
            <person name="Thomas B.C."/>
            <person name="Pan C."/>
            <person name="Northen T.R."/>
            <person name="Banfield J.F."/>
        </authorList>
    </citation>
    <scope>NUCLEOTIDE SEQUENCE [LARGE SCALE GENOMIC DNA]</scope>
    <source>
        <strain evidence="2">NP_8</strain>
    </source>
</reference>
<dbReference type="AlphaFoldDB" id="A0A537IR57"/>
<dbReference type="CDD" id="cd04179">
    <property type="entry name" value="DPM_DPG-synthase_like"/>
    <property type="match status" value="1"/>
</dbReference>
<sequence>MKLSIIIPVYNEEQTISELVERVRAVDLGDIEKEIIIANDGSSDGTRRLIDASHWASDPRIKTYDNPINVGKGGAVRIGLKYATGDVMLIQDADLELDPQEYGGLLAPILAGRTDVVYGSRFLRPTGPIPLKTRIANKGLTWFANILFGARLSDMETAYKVFRREALNGIRLRCVGFDFEPELTAKLLRAGRRIVEVPVRYNPRRIDEGKKIRWTDGIDAVYALLKCRFSKQTQ</sequence>
<dbReference type="InterPro" id="IPR029044">
    <property type="entry name" value="Nucleotide-diphossugar_trans"/>
</dbReference>
<feature type="domain" description="Glycosyltransferase 2-like" evidence="1">
    <location>
        <begin position="4"/>
        <end position="167"/>
    </location>
</feature>
<dbReference type="EMBL" id="VBAP01000075">
    <property type="protein sequence ID" value="TMI73136.1"/>
    <property type="molecule type" value="Genomic_DNA"/>
</dbReference>
<dbReference type="Gene3D" id="3.90.550.10">
    <property type="entry name" value="Spore Coat Polysaccharide Biosynthesis Protein SpsA, Chain A"/>
    <property type="match status" value="1"/>
</dbReference>
<dbReference type="PANTHER" id="PTHR48090">
    <property type="entry name" value="UNDECAPRENYL-PHOSPHATE 4-DEOXY-4-FORMAMIDO-L-ARABINOSE TRANSFERASE-RELATED"/>
    <property type="match status" value="1"/>
</dbReference>
<dbReference type="SUPFAM" id="SSF53448">
    <property type="entry name" value="Nucleotide-diphospho-sugar transferases"/>
    <property type="match status" value="1"/>
</dbReference>
<keyword evidence="2" id="KW-0808">Transferase</keyword>
<dbReference type="InterPro" id="IPR050256">
    <property type="entry name" value="Glycosyltransferase_2"/>
</dbReference>
<protein>
    <submittedName>
        <fullName evidence="2">Glycosyltransferase family 2 protein</fullName>
    </submittedName>
</protein>
<evidence type="ECO:0000313" key="3">
    <source>
        <dbReference type="Proteomes" id="UP000318834"/>
    </source>
</evidence>
<dbReference type="Proteomes" id="UP000318834">
    <property type="component" value="Unassembled WGS sequence"/>
</dbReference>
<evidence type="ECO:0000313" key="2">
    <source>
        <dbReference type="EMBL" id="TMI73136.1"/>
    </source>
</evidence>
<proteinExistence type="predicted"/>
<comment type="caution">
    <text evidence="2">The sequence shown here is derived from an EMBL/GenBank/DDBJ whole genome shotgun (WGS) entry which is preliminary data.</text>
</comment>
<gene>
    <name evidence="2" type="ORF">E6H05_10135</name>
</gene>
<name>A0A537IR57_9BACT</name>
<dbReference type="PANTHER" id="PTHR48090:SF7">
    <property type="entry name" value="RFBJ PROTEIN"/>
    <property type="match status" value="1"/>
</dbReference>